<dbReference type="InterPro" id="IPR050782">
    <property type="entry name" value="PP1_regulatory_subunit_3"/>
</dbReference>
<feature type="domain" description="CBM21" evidence="2">
    <location>
        <begin position="168"/>
        <end position="275"/>
    </location>
</feature>
<name>A0A5J5DQ28_9PERO</name>
<protein>
    <recommendedName>
        <fullName evidence="2">CBM21 domain-containing protein</fullName>
    </recommendedName>
</protein>
<feature type="region of interest" description="Disordered" evidence="1">
    <location>
        <begin position="389"/>
        <end position="414"/>
    </location>
</feature>
<dbReference type="GO" id="GO:0000164">
    <property type="term" value="C:protein phosphatase type 1 complex"/>
    <property type="evidence" value="ECO:0007669"/>
    <property type="project" value="TreeGrafter"/>
</dbReference>
<evidence type="ECO:0000259" key="2">
    <source>
        <dbReference type="PROSITE" id="PS51159"/>
    </source>
</evidence>
<dbReference type="GO" id="GO:0005979">
    <property type="term" value="P:regulation of glycogen biosynthetic process"/>
    <property type="evidence" value="ECO:0007669"/>
    <property type="project" value="TreeGrafter"/>
</dbReference>
<evidence type="ECO:0000313" key="4">
    <source>
        <dbReference type="Proteomes" id="UP000327493"/>
    </source>
</evidence>
<evidence type="ECO:0000313" key="3">
    <source>
        <dbReference type="EMBL" id="KAA8595557.1"/>
    </source>
</evidence>
<proteinExistence type="predicted"/>
<dbReference type="Pfam" id="PF03370">
    <property type="entry name" value="CBM_21"/>
    <property type="match status" value="1"/>
</dbReference>
<comment type="caution">
    <text evidence="3">The sequence shown here is derived from an EMBL/GenBank/DDBJ whole genome shotgun (WGS) entry which is preliminary data.</text>
</comment>
<organism evidence="3 4">
    <name type="scientific">Etheostoma spectabile</name>
    <name type="common">orangethroat darter</name>
    <dbReference type="NCBI Taxonomy" id="54343"/>
    <lineage>
        <taxon>Eukaryota</taxon>
        <taxon>Metazoa</taxon>
        <taxon>Chordata</taxon>
        <taxon>Craniata</taxon>
        <taxon>Vertebrata</taxon>
        <taxon>Euteleostomi</taxon>
        <taxon>Actinopterygii</taxon>
        <taxon>Neopterygii</taxon>
        <taxon>Teleostei</taxon>
        <taxon>Neoteleostei</taxon>
        <taxon>Acanthomorphata</taxon>
        <taxon>Eupercaria</taxon>
        <taxon>Perciformes</taxon>
        <taxon>Percoidei</taxon>
        <taxon>Percidae</taxon>
        <taxon>Etheostomatinae</taxon>
        <taxon>Etheostoma</taxon>
    </lineage>
</organism>
<dbReference type="PROSITE" id="PS51159">
    <property type="entry name" value="CBM21"/>
    <property type="match status" value="1"/>
</dbReference>
<reference evidence="3 4" key="1">
    <citation type="submission" date="2019-08" db="EMBL/GenBank/DDBJ databases">
        <title>A chromosome-level genome assembly, high-density linkage maps, and genome scans reveal the genomic architecture of hybrid incompatibilities underlying speciation via character displacement in darters (Percidae: Etheostominae).</title>
        <authorList>
            <person name="Moran R.L."/>
            <person name="Catchen J.M."/>
            <person name="Fuller R.C."/>
        </authorList>
    </citation>
    <scope>NUCLEOTIDE SEQUENCE [LARGE SCALE GENOMIC DNA]</scope>
    <source>
        <strain evidence="3">EspeVRDwgs_2016</strain>
        <tissue evidence="3">Muscle</tissue>
    </source>
</reference>
<dbReference type="PANTHER" id="PTHR12307:SF55">
    <property type="entry name" value="PROTEIN PHOSPHATASE 1 REGULATORY SUBUNIT 3E"/>
    <property type="match status" value="1"/>
</dbReference>
<dbReference type="CDD" id="cd22255">
    <property type="entry name" value="PBD_PPP1R3A"/>
    <property type="match status" value="1"/>
</dbReference>
<dbReference type="InterPro" id="IPR005036">
    <property type="entry name" value="CBM21_dom"/>
</dbReference>
<dbReference type="AlphaFoldDB" id="A0A5J5DQ28"/>
<dbReference type="GO" id="GO:0008157">
    <property type="term" value="F:protein phosphatase 1 binding"/>
    <property type="evidence" value="ECO:0007669"/>
    <property type="project" value="TreeGrafter"/>
</dbReference>
<feature type="region of interest" description="Disordered" evidence="1">
    <location>
        <begin position="27"/>
        <end position="69"/>
    </location>
</feature>
<dbReference type="PANTHER" id="PTHR12307">
    <property type="entry name" value="PROTEIN PHOSPHATASE 1 REGULATORY SUBUNIT"/>
    <property type="match status" value="1"/>
</dbReference>
<dbReference type="EMBL" id="VOFY01000001">
    <property type="protein sequence ID" value="KAA8595557.1"/>
    <property type="molecule type" value="Genomic_DNA"/>
</dbReference>
<keyword evidence="4" id="KW-1185">Reference proteome</keyword>
<evidence type="ECO:0000256" key="1">
    <source>
        <dbReference type="SAM" id="MobiDB-lite"/>
    </source>
</evidence>
<feature type="compositionally biased region" description="Polar residues" evidence="1">
    <location>
        <begin position="37"/>
        <end position="46"/>
    </location>
</feature>
<accession>A0A5J5DQ28</accession>
<dbReference type="Gene3D" id="2.60.40.2440">
    <property type="entry name" value="Carbohydrate binding type-21 domain"/>
    <property type="match status" value="1"/>
</dbReference>
<feature type="compositionally biased region" description="Basic and acidic residues" evidence="1">
    <location>
        <begin position="49"/>
        <end position="59"/>
    </location>
</feature>
<gene>
    <name evidence="3" type="ORF">FQN60_010848</name>
</gene>
<sequence>MLPPKSCMSRNYSCIAGLFGSLAEANPREDGDDLDTINGTCESTESPVVEERPRGREVALKPSQSPNLRRRCKSLPTPTERAKLEISRSRSPSSQKKVRFADSLGLELISVKHFDDTDEPQVPERILAKLTKGPVHLNHLNAKFPRVPGQSMFMELQFTNPGTLPGFEQKVREVKVMLESVEVDEFSLSGFVRVLNLAFEKSVSLRYSLNNWITCMDSLASYVPDSSDGDTDKFCFKIVMPTYVDNGSTFQFAIKYCVGGQEFWDNNNGNNYKVRRHRLADYREQSPEYEPAGSREAQAMPGPLSLGPSHQKQHHCLHLELTQVGLLPSKRRAADVAPQYLSDTLIGLLSVAGMCRGTLSSFAPGSTNPRHPASVNEPIHHVKFALMRRKGKKEESLEKERNKCGVRDGEEEKM</sequence>
<dbReference type="Proteomes" id="UP000327493">
    <property type="component" value="Chromosome 1"/>
</dbReference>
<feature type="compositionally biased region" description="Basic and acidic residues" evidence="1">
    <location>
        <begin position="392"/>
        <end position="414"/>
    </location>
</feature>
<dbReference type="GO" id="GO:2001069">
    <property type="term" value="F:glycogen binding"/>
    <property type="evidence" value="ECO:0007669"/>
    <property type="project" value="TreeGrafter"/>
</dbReference>
<dbReference type="InterPro" id="IPR038175">
    <property type="entry name" value="CBM21_dom_sf"/>
</dbReference>